<evidence type="ECO:0000259" key="1">
    <source>
        <dbReference type="Pfam" id="PF13579"/>
    </source>
</evidence>
<dbReference type="PANTHER" id="PTHR12526">
    <property type="entry name" value="GLYCOSYLTRANSFERASE"/>
    <property type="match status" value="1"/>
</dbReference>
<organism evidence="2 3">
    <name type="scientific">Sphingomonas abietis</name>
    <dbReference type="NCBI Taxonomy" id="3012344"/>
    <lineage>
        <taxon>Bacteria</taxon>
        <taxon>Pseudomonadati</taxon>
        <taxon>Pseudomonadota</taxon>
        <taxon>Alphaproteobacteria</taxon>
        <taxon>Sphingomonadales</taxon>
        <taxon>Sphingomonadaceae</taxon>
        <taxon>Sphingomonas</taxon>
    </lineage>
</organism>
<reference evidence="2 3" key="1">
    <citation type="submission" date="2022-12" db="EMBL/GenBank/DDBJ databases">
        <title>Sphingomonas abieness sp. nov., an endophytic bacterium isolated from Abies koreana.</title>
        <authorList>
            <person name="Jiang L."/>
            <person name="Lee J."/>
        </authorList>
    </citation>
    <scope>NUCLEOTIDE SEQUENCE [LARGE SCALE GENOMIC DNA]</scope>
    <source>
        <strain evidence="3">PAMB 00755</strain>
    </source>
</reference>
<sequence length="380" mass="40897">MKIVATVNAAWNLVNFRMGVLRALIAQGDEVVAIAPEDAGSRARLAEAGIRLAALPMDSAGLSPARDLALLAGFRSLLARERPAAMLGYTIKPNVYGSLAARSLGIPTLNNISGLGTGFMREGLLNRVVRGLYRVGLNGAHTVFFQNEDDRAQFVALRLVRPQQTVLLPGSGIDLDRFAAAPPNDPSGDDPAYPLRFLLVARMLWDKGVGEYVEAARMVKADYPHVRFGLLGGLGAENRTAIPAATVEQWVREGVVDYHPAVDDVRRPMAGADVIVLPSYREGTSRVLLEASALGRPMITTDVPGCRDVVEDGVAGLLARVKDAGSLADAMRRMIRLAPAARHAMGRSARARVERDYAEQRVIDIYLERIGMAVGSRAVS</sequence>
<proteinExistence type="predicted"/>
<dbReference type="PANTHER" id="PTHR12526:SF638">
    <property type="entry name" value="SPORE COAT PROTEIN SA"/>
    <property type="match status" value="1"/>
</dbReference>
<evidence type="ECO:0000313" key="3">
    <source>
        <dbReference type="Proteomes" id="UP001210865"/>
    </source>
</evidence>
<dbReference type="Pfam" id="PF13579">
    <property type="entry name" value="Glyco_trans_4_4"/>
    <property type="match status" value="1"/>
</dbReference>
<dbReference type="SUPFAM" id="SSF53756">
    <property type="entry name" value="UDP-Glycosyltransferase/glycogen phosphorylase"/>
    <property type="match status" value="1"/>
</dbReference>
<name>A0ABY7NJQ3_9SPHN</name>
<dbReference type="Pfam" id="PF13692">
    <property type="entry name" value="Glyco_trans_1_4"/>
    <property type="match status" value="1"/>
</dbReference>
<accession>A0ABY7NJQ3</accession>
<dbReference type="EMBL" id="CP115174">
    <property type="protein sequence ID" value="WBO20827.1"/>
    <property type="molecule type" value="Genomic_DNA"/>
</dbReference>
<gene>
    <name evidence="2" type="ORF">PBT88_11450</name>
</gene>
<dbReference type="Proteomes" id="UP001210865">
    <property type="component" value="Chromosome"/>
</dbReference>
<feature type="domain" description="Glycosyltransferase subfamily 4-like N-terminal" evidence="1">
    <location>
        <begin position="20"/>
        <end position="169"/>
    </location>
</feature>
<evidence type="ECO:0000313" key="2">
    <source>
        <dbReference type="EMBL" id="WBO20827.1"/>
    </source>
</evidence>
<dbReference type="CDD" id="cd03808">
    <property type="entry name" value="GT4_CapM-like"/>
    <property type="match status" value="1"/>
</dbReference>
<dbReference type="InterPro" id="IPR028098">
    <property type="entry name" value="Glyco_trans_4-like_N"/>
</dbReference>
<protein>
    <submittedName>
        <fullName evidence="2">Glycosyltransferase family 4 protein</fullName>
    </submittedName>
</protein>
<keyword evidence="3" id="KW-1185">Reference proteome</keyword>
<dbReference type="RefSeq" id="WP_270075477.1">
    <property type="nucleotide sequence ID" value="NZ_CP115174.1"/>
</dbReference>
<dbReference type="Gene3D" id="3.40.50.2000">
    <property type="entry name" value="Glycogen Phosphorylase B"/>
    <property type="match status" value="2"/>
</dbReference>